<accession>A0A8S5SAZ7</accession>
<name>A0A8S5SAZ7_9CAUD</name>
<organism evidence="1">
    <name type="scientific">Myoviridae sp. ctVKV3</name>
    <dbReference type="NCBI Taxonomy" id="2827688"/>
    <lineage>
        <taxon>Viruses</taxon>
        <taxon>Duplodnaviria</taxon>
        <taxon>Heunggongvirae</taxon>
        <taxon>Uroviricota</taxon>
        <taxon>Caudoviricetes</taxon>
    </lineage>
</organism>
<reference evidence="1" key="1">
    <citation type="journal article" date="2021" name="Proc. Natl. Acad. Sci. U.S.A.">
        <title>A Catalog of Tens of Thousands of Viruses from Human Metagenomes Reveals Hidden Associations with Chronic Diseases.</title>
        <authorList>
            <person name="Tisza M.J."/>
            <person name="Buck C.B."/>
        </authorList>
    </citation>
    <scope>NUCLEOTIDE SEQUENCE</scope>
    <source>
        <strain evidence="1">CtVKV3</strain>
    </source>
</reference>
<sequence length="170" mass="19414">MTEQKFDKDTYPTPLSIFNPLDNEFVFTCDGCASAENAKVPEFFITKEQDFLTYPLNDESVFVNPPYSKPLPFIERAVSLFENNNCLVVMLLPVDISTKWFALVTQKATEIRFIVGGRVKFLNGETGKYTDVCRGNVIAIFNPYQKAMNQVIRHVHIDSFKGLEWKNNGD</sequence>
<protein>
    <submittedName>
        <fullName evidence="1">DNA N-6-adenine-methyltransferase</fullName>
    </submittedName>
</protein>
<dbReference type="GO" id="GO:0009307">
    <property type="term" value="P:DNA restriction-modification system"/>
    <property type="evidence" value="ECO:0007669"/>
    <property type="project" value="InterPro"/>
</dbReference>
<evidence type="ECO:0000313" key="1">
    <source>
        <dbReference type="EMBL" id="DAF48097.1"/>
    </source>
</evidence>
<dbReference type="Pfam" id="PF05869">
    <property type="entry name" value="Dam"/>
    <property type="match status" value="1"/>
</dbReference>
<dbReference type="InterPro" id="IPR008593">
    <property type="entry name" value="Dam_MeTrfase"/>
</dbReference>
<proteinExistence type="predicted"/>
<dbReference type="GO" id="GO:0009007">
    <property type="term" value="F:site-specific DNA-methyltransferase (adenine-specific) activity"/>
    <property type="evidence" value="ECO:0007669"/>
    <property type="project" value="InterPro"/>
</dbReference>
<dbReference type="EMBL" id="BK032563">
    <property type="protein sequence ID" value="DAF48097.1"/>
    <property type="molecule type" value="Genomic_DNA"/>
</dbReference>
<dbReference type="GO" id="GO:0003677">
    <property type="term" value="F:DNA binding"/>
    <property type="evidence" value="ECO:0007669"/>
    <property type="project" value="InterPro"/>
</dbReference>